<dbReference type="InterPro" id="IPR018370">
    <property type="entry name" value="Chaperonin_Cpn60_CS"/>
</dbReference>
<dbReference type="Proteomes" id="UP000034290">
    <property type="component" value="Unassembled WGS sequence"/>
</dbReference>
<evidence type="ECO:0000256" key="10">
    <source>
        <dbReference type="SAM" id="MobiDB-lite"/>
    </source>
</evidence>
<evidence type="ECO:0000256" key="6">
    <source>
        <dbReference type="HAMAP-Rule" id="MF_00600"/>
    </source>
</evidence>
<dbReference type="HAMAP" id="MF_00600">
    <property type="entry name" value="CH60"/>
    <property type="match status" value="1"/>
</dbReference>
<evidence type="ECO:0000256" key="2">
    <source>
        <dbReference type="ARBA" id="ARBA00022741"/>
    </source>
</evidence>
<evidence type="ECO:0000313" key="12">
    <source>
        <dbReference type="Proteomes" id="UP000034290"/>
    </source>
</evidence>
<dbReference type="GO" id="GO:0140662">
    <property type="term" value="F:ATP-dependent protein folding chaperone"/>
    <property type="evidence" value="ECO:0007669"/>
    <property type="project" value="InterPro"/>
</dbReference>
<dbReference type="Gene3D" id="3.50.7.10">
    <property type="entry name" value="GroEL"/>
    <property type="match status" value="1"/>
</dbReference>
<dbReference type="GO" id="GO:0051082">
    <property type="term" value="F:unfolded protein binding"/>
    <property type="evidence" value="ECO:0007669"/>
    <property type="project" value="UniProtKB-UniRule"/>
</dbReference>
<dbReference type="EC" id="5.6.1.7" evidence="6"/>
<dbReference type="GO" id="GO:0016853">
    <property type="term" value="F:isomerase activity"/>
    <property type="evidence" value="ECO:0007669"/>
    <property type="project" value="UniProtKB-KW"/>
</dbReference>
<dbReference type="InterPro" id="IPR002423">
    <property type="entry name" value="Cpn60/GroEL/TCP-1"/>
</dbReference>
<dbReference type="InterPro" id="IPR001844">
    <property type="entry name" value="Cpn60/GroEL"/>
</dbReference>
<keyword evidence="9" id="KW-0175">Coiled coil</keyword>
<dbReference type="NCBIfam" id="NF009488">
    <property type="entry name" value="PRK12850.1"/>
    <property type="match status" value="1"/>
</dbReference>
<feature type="binding site" evidence="6">
    <location>
        <position position="418"/>
    </location>
    <ligand>
        <name>ATP</name>
        <dbReference type="ChEBI" id="CHEBI:30616"/>
    </ligand>
</feature>
<organism evidence="11 12">
    <name type="scientific">Candidatus Giovannonibacteria bacterium GW2011_GWA2_53_7</name>
    <dbReference type="NCBI Taxonomy" id="1618650"/>
    <lineage>
        <taxon>Bacteria</taxon>
        <taxon>Candidatus Giovannoniibacteriota</taxon>
    </lineage>
</organism>
<dbReference type="GO" id="GO:0042026">
    <property type="term" value="P:protein refolding"/>
    <property type="evidence" value="ECO:0007669"/>
    <property type="project" value="UniProtKB-UniRule"/>
</dbReference>
<keyword evidence="3 6" id="KW-0067">ATP-binding</keyword>
<gene>
    <name evidence="6" type="primary">groEL</name>
    <name evidence="6" type="synonym">groL</name>
    <name evidence="11" type="ORF">UY81_C0014G0008</name>
</gene>
<evidence type="ECO:0000313" key="11">
    <source>
        <dbReference type="EMBL" id="KKW36776.1"/>
    </source>
</evidence>
<dbReference type="CDD" id="cd03344">
    <property type="entry name" value="GroEL"/>
    <property type="match status" value="1"/>
</dbReference>
<feature type="coiled-coil region" evidence="9">
    <location>
        <begin position="342"/>
        <end position="369"/>
    </location>
</feature>
<dbReference type="GO" id="GO:0005737">
    <property type="term" value="C:cytoplasm"/>
    <property type="evidence" value="ECO:0007669"/>
    <property type="project" value="UniProtKB-SubCell"/>
</dbReference>
<dbReference type="SUPFAM" id="SSF52029">
    <property type="entry name" value="GroEL apical domain-like"/>
    <property type="match status" value="1"/>
</dbReference>
<reference evidence="11 12" key="1">
    <citation type="journal article" date="2015" name="Nature">
        <title>rRNA introns, odd ribosomes, and small enigmatic genomes across a large radiation of phyla.</title>
        <authorList>
            <person name="Brown C.T."/>
            <person name="Hug L.A."/>
            <person name="Thomas B.C."/>
            <person name="Sharon I."/>
            <person name="Castelle C.J."/>
            <person name="Singh A."/>
            <person name="Wilkins M.J."/>
            <person name="Williams K.H."/>
            <person name="Banfield J.F."/>
        </authorList>
    </citation>
    <scope>NUCLEOTIDE SEQUENCE [LARGE SCALE GENOMIC DNA]</scope>
</reference>
<dbReference type="EMBL" id="LCRM01000014">
    <property type="protein sequence ID" value="KKW36776.1"/>
    <property type="molecule type" value="Genomic_DNA"/>
</dbReference>
<dbReference type="SUPFAM" id="SSF54849">
    <property type="entry name" value="GroEL-intermediate domain like"/>
    <property type="match status" value="1"/>
</dbReference>
<feature type="binding site" evidence="6">
    <location>
        <position position="498"/>
    </location>
    <ligand>
        <name>ATP</name>
        <dbReference type="ChEBI" id="CHEBI:30616"/>
    </ligand>
</feature>
<dbReference type="NCBIfam" id="NF000592">
    <property type="entry name" value="PRK00013.1"/>
    <property type="match status" value="1"/>
</dbReference>
<comment type="function">
    <text evidence="6 8">Together with its co-chaperonin GroES, plays an essential role in assisting protein folding. The GroEL-GroES system forms a nano-cage that allows encapsulation of the non-native substrate proteins and provides a physical environment optimized to promote and accelerate protein folding.</text>
</comment>
<comment type="caution">
    <text evidence="6">Lacks conserved residue(s) required for the propagation of feature annotation.</text>
</comment>
<dbReference type="NCBIfam" id="NF009487">
    <property type="entry name" value="PRK12849.1"/>
    <property type="match status" value="1"/>
</dbReference>
<dbReference type="PRINTS" id="PR00298">
    <property type="entry name" value="CHAPERONIN60"/>
</dbReference>
<dbReference type="InterPro" id="IPR027413">
    <property type="entry name" value="GROEL-like_equatorial_sf"/>
</dbReference>
<comment type="similarity">
    <text evidence="1 6 7">Belongs to the chaperonin (HSP60) family.</text>
</comment>
<keyword evidence="2 6" id="KW-0547">Nucleotide-binding</keyword>
<dbReference type="NCBIfam" id="TIGR02348">
    <property type="entry name" value="GroEL"/>
    <property type="match status" value="1"/>
</dbReference>
<keyword evidence="6" id="KW-0963">Cytoplasm</keyword>
<evidence type="ECO:0000256" key="5">
    <source>
        <dbReference type="ARBA" id="ARBA00023235"/>
    </source>
</evidence>
<comment type="subunit">
    <text evidence="6 8">Forms a cylinder of 14 subunits composed of two heptameric rings stacked back-to-back. Interacts with the co-chaperonin GroES.</text>
</comment>
<keyword evidence="4 6" id="KW-0143">Chaperone</keyword>
<feature type="binding site" evidence="6">
    <location>
        <begin position="29"/>
        <end position="32"/>
    </location>
    <ligand>
        <name>ATP</name>
        <dbReference type="ChEBI" id="CHEBI:30616"/>
    </ligand>
</feature>
<dbReference type="InterPro" id="IPR027410">
    <property type="entry name" value="TCP-1-like_intermed_sf"/>
</dbReference>
<evidence type="ECO:0000256" key="1">
    <source>
        <dbReference type="ARBA" id="ARBA00006607"/>
    </source>
</evidence>
<comment type="subcellular location">
    <subcellularLocation>
        <location evidence="6">Cytoplasm</location>
    </subcellularLocation>
</comment>
<dbReference type="NCBIfam" id="NF009489">
    <property type="entry name" value="PRK12851.1"/>
    <property type="match status" value="1"/>
</dbReference>
<dbReference type="Pfam" id="PF00118">
    <property type="entry name" value="Cpn60_TCP1"/>
    <property type="match status" value="1"/>
</dbReference>
<evidence type="ECO:0000256" key="8">
    <source>
        <dbReference type="RuleBase" id="RU000419"/>
    </source>
</evidence>
<proteinExistence type="inferred from homology"/>
<dbReference type="FunFam" id="3.50.7.10:FF:000001">
    <property type="entry name" value="60 kDa chaperonin"/>
    <property type="match status" value="1"/>
</dbReference>
<dbReference type="InterPro" id="IPR027409">
    <property type="entry name" value="GroEL-like_apical_dom_sf"/>
</dbReference>
<dbReference type="Gene3D" id="3.30.260.10">
    <property type="entry name" value="TCP-1-like chaperonin intermediate domain"/>
    <property type="match status" value="1"/>
</dbReference>
<evidence type="ECO:0000256" key="7">
    <source>
        <dbReference type="RuleBase" id="RU000418"/>
    </source>
</evidence>
<dbReference type="AlphaFoldDB" id="A0A0G1Y0N5"/>
<feature type="binding site" evidence="6">
    <location>
        <begin position="86"/>
        <end position="90"/>
    </location>
    <ligand>
        <name>ATP</name>
        <dbReference type="ChEBI" id="CHEBI:30616"/>
    </ligand>
</feature>
<name>A0A0G1Y0N5_9BACT</name>
<sequence>MAKQILFDESARSALKRGVDKLANAVRVTLGPRGRNVVLDKGFGSPTITNDGVTIAKEIELEDKFENLGAQLVQEVATKTNDVAGDGTTTATVLAQSIVTEGLKNVAAGIRPISLRHGLEKGVEAVINELKKISKPVKTNEEIAQVASISAGDEAVGKLISEVMEKVGKDGVITVEESQTFGLSKELVEGMQFDKGFVSHYMVTNPERMEAVFEDAPILITDKKISAINEILPALEALAQSGRKELVVIADEVEGEALATFVVNKLRGTFSVLAVKAPGFGDRRKEMLEDIATLTGGRVISEEIGLKLDVKDRAFDLDLLGHARKVIATKDNTTIVEGRGDKSKIEARISQVKAELKRTESEFDKEKLQERLAKLAGGVGIIKVGAATETEMKEKKFKIEDALNATKAAVEEGIVTGGGVALFRASQALEHIKPADNEEAVGLNILRRALEEPLRLIAENSGAEGSVVVEEVRKLGGNQGYNALTNKYEDLVAAGVVDPTKVTRTALQNAASIASLFITTEAVVTDLPEKKDENPGMPPGGMGGGMMGM</sequence>
<dbReference type="GO" id="GO:0005524">
    <property type="term" value="F:ATP binding"/>
    <property type="evidence" value="ECO:0007669"/>
    <property type="project" value="UniProtKB-UniRule"/>
</dbReference>
<keyword evidence="5 6" id="KW-0413">Isomerase</keyword>
<evidence type="ECO:0000256" key="9">
    <source>
        <dbReference type="SAM" id="Coils"/>
    </source>
</evidence>
<evidence type="ECO:0000256" key="3">
    <source>
        <dbReference type="ARBA" id="ARBA00022840"/>
    </source>
</evidence>
<feature type="region of interest" description="Disordered" evidence="10">
    <location>
        <begin position="529"/>
        <end position="549"/>
    </location>
</feature>
<feature type="binding site" evidence="6">
    <location>
        <begin position="482"/>
        <end position="484"/>
    </location>
    <ligand>
        <name>ATP</name>
        <dbReference type="ChEBI" id="CHEBI:30616"/>
    </ligand>
</feature>
<dbReference type="SUPFAM" id="SSF48592">
    <property type="entry name" value="GroEL equatorial domain-like"/>
    <property type="match status" value="1"/>
</dbReference>
<dbReference type="PANTHER" id="PTHR45633">
    <property type="entry name" value="60 KDA HEAT SHOCK PROTEIN, MITOCHONDRIAL"/>
    <property type="match status" value="1"/>
</dbReference>
<feature type="compositionally biased region" description="Gly residues" evidence="10">
    <location>
        <begin position="539"/>
        <end position="549"/>
    </location>
</feature>
<accession>A0A0G1Y0N5</accession>
<evidence type="ECO:0000256" key="4">
    <source>
        <dbReference type="ARBA" id="ARBA00023186"/>
    </source>
</evidence>
<dbReference type="Gene3D" id="1.10.560.10">
    <property type="entry name" value="GroEL-like equatorial domain"/>
    <property type="match status" value="1"/>
</dbReference>
<protein>
    <recommendedName>
        <fullName evidence="6">Chaperonin GroEL</fullName>
        <ecNumber evidence="6">5.6.1.7</ecNumber>
    </recommendedName>
    <alternativeName>
        <fullName evidence="6">60 kDa chaperonin</fullName>
    </alternativeName>
    <alternativeName>
        <fullName evidence="6">Chaperonin-60</fullName>
        <shortName evidence="6">Cpn60</shortName>
    </alternativeName>
</protein>
<dbReference type="PROSITE" id="PS00296">
    <property type="entry name" value="CHAPERONINS_CPN60"/>
    <property type="match status" value="1"/>
</dbReference>
<comment type="caution">
    <text evidence="11">The sequence shown here is derived from an EMBL/GenBank/DDBJ whole genome shotgun (WGS) entry which is preliminary data.</text>
</comment>
<dbReference type="PATRIC" id="fig|1618650.3.peg.198"/>